<protein>
    <submittedName>
        <fullName evidence="3">FxsC C-terminal domain-containing protein</fullName>
    </submittedName>
</protein>
<evidence type="ECO:0000259" key="2">
    <source>
        <dbReference type="PROSITE" id="PS50104"/>
    </source>
</evidence>
<proteinExistence type="predicted"/>
<name>A0A1C5G7U6_MICEH</name>
<dbReference type="InterPro" id="IPR047603">
    <property type="entry name" value="FxsC_N"/>
</dbReference>
<dbReference type="Proteomes" id="UP000198251">
    <property type="component" value="Chromosome I"/>
</dbReference>
<organism evidence="3 4">
    <name type="scientific">Micromonospora echinofusca</name>
    <dbReference type="NCBI Taxonomy" id="47858"/>
    <lineage>
        <taxon>Bacteria</taxon>
        <taxon>Bacillati</taxon>
        <taxon>Actinomycetota</taxon>
        <taxon>Actinomycetes</taxon>
        <taxon>Micromonosporales</taxon>
        <taxon>Micromonosporaceae</taxon>
        <taxon>Micromonospora</taxon>
    </lineage>
</organism>
<feature type="region of interest" description="Disordered" evidence="1">
    <location>
        <begin position="187"/>
        <end position="206"/>
    </location>
</feature>
<evidence type="ECO:0000313" key="4">
    <source>
        <dbReference type="Proteomes" id="UP000198251"/>
    </source>
</evidence>
<feature type="domain" description="TIR" evidence="2">
    <location>
        <begin position="1"/>
        <end position="160"/>
    </location>
</feature>
<feature type="compositionally biased region" description="Low complexity" evidence="1">
    <location>
        <begin position="197"/>
        <end position="206"/>
    </location>
</feature>
<dbReference type="RefSeq" id="WP_088999902.1">
    <property type="nucleotide sequence ID" value="NZ_JBFAAC010000005.1"/>
</dbReference>
<dbReference type="GO" id="GO:0007165">
    <property type="term" value="P:signal transduction"/>
    <property type="evidence" value="ECO:0007669"/>
    <property type="project" value="InterPro"/>
</dbReference>
<keyword evidence="4" id="KW-1185">Reference proteome</keyword>
<dbReference type="GeneID" id="95802017"/>
<dbReference type="Pfam" id="PF13676">
    <property type="entry name" value="TIR_2"/>
    <property type="match status" value="1"/>
</dbReference>
<evidence type="ECO:0000313" key="3">
    <source>
        <dbReference type="EMBL" id="SCG15949.1"/>
    </source>
</evidence>
<accession>A0A1C5G7U6</accession>
<dbReference type="Gene3D" id="3.40.50.10140">
    <property type="entry name" value="Toll/interleukin-1 receptor homology (TIR) domain"/>
    <property type="match status" value="1"/>
</dbReference>
<dbReference type="NCBIfam" id="NF040588">
    <property type="entry name" value="FxsC_Nterm"/>
    <property type="match status" value="1"/>
</dbReference>
<dbReference type="PROSITE" id="PS50104">
    <property type="entry name" value="TIR"/>
    <property type="match status" value="1"/>
</dbReference>
<gene>
    <name evidence="3" type="ORF">GA0070610_2201</name>
</gene>
<reference evidence="3 4" key="1">
    <citation type="submission" date="2016-06" db="EMBL/GenBank/DDBJ databases">
        <authorList>
            <person name="Kjaerup R.B."/>
            <person name="Dalgaard T.S."/>
            <person name="Juul-Madsen H.R."/>
        </authorList>
    </citation>
    <scope>NUCLEOTIDE SEQUENCE [LARGE SCALE GENOMIC DNA]</scope>
    <source>
        <strain evidence="3 4">DSM 43913</strain>
    </source>
</reference>
<dbReference type="AlphaFoldDB" id="A0A1C5G7U6"/>
<dbReference type="NCBIfam" id="TIGR04276">
    <property type="entry name" value="FxsC_Cterm"/>
    <property type="match status" value="1"/>
</dbReference>
<dbReference type="InterPro" id="IPR035897">
    <property type="entry name" value="Toll_tir_struct_dom_sf"/>
</dbReference>
<feature type="region of interest" description="Disordered" evidence="1">
    <location>
        <begin position="391"/>
        <end position="410"/>
    </location>
</feature>
<dbReference type="InterPro" id="IPR026367">
    <property type="entry name" value="FxsC_C"/>
</dbReference>
<evidence type="ECO:0000256" key="1">
    <source>
        <dbReference type="SAM" id="MobiDB-lite"/>
    </source>
</evidence>
<dbReference type="SUPFAM" id="SSF52200">
    <property type="entry name" value="Toll/Interleukin receptor TIR domain"/>
    <property type="match status" value="1"/>
</dbReference>
<dbReference type="EMBL" id="LT607733">
    <property type="protein sequence ID" value="SCG15949.1"/>
    <property type="molecule type" value="Genomic_DNA"/>
</dbReference>
<sequence length="410" mass="45621">MPLFFLSYAHEDNRNGQVQEFFGDLSEAVARLAGVGWDQAGFVDGQMPLGATWSQELADALATSSCLVALTSPRYVVSDYCGREFRVFADRVDAHEREFRRRPPAVLPIRWIPCDRVPGALTGFQHKNFPAGAVYAQDGLLTLKQRRRHHDEYQDFVDALAKHIVQTDRDHRLLRPARRPVLAEVTSAFETTRRRPAPGSSAARSPRSTSARHVWFVLAAGSAAELAGTRSGAEDRYGALARDWRPYRPELEAPIGSYAGAVATTKSYGWTVEDAVDLAEVREWARAHNQIVVLVVDVWSAGLPRYELTLVGYDRDPDTTTPVLVPWTAADDAAADGNQRLWETLARVLSHHVVRNDPAMWRPEIATAGRFHAELEDALVVAQSRIYRTGTVYQEPPSDGPVHRPILEGP</sequence>
<feature type="compositionally biased region" description="Basic and acidic residues" evidence="1">
    <location>
        <begin position="401"/>
        <end position="410"/>
    </location>
</feature>
<dbReference type="InterPro" id="IPR000157">
    <property type="entry name" value="TIR_dom"/>
</dbReference>